<feature type="region of interest" description="Disordered" evidence="6">
    <location>
        <begin position="1504"/>
        <end position="1527"/>
    </location>
</feature>
<dbReference type="InterPro" id="IPR011050">
    <property type="entry name" value="Pectin_lyase_fold/virulence"/>
</dbReference>
<dbReference type="PANTHER" id="PTHR31339">
    <property type="entry name" value="PECTIN LYASE-RELATED"/>
    <property type="match status" value="1"/>
</dbReference>
<feature type="region of interest" description="Disordered" evidence="6">
    <location>
        <begin position="1017"/>
        <end position="1041"/>
    </location>
</feature>
<name>A0A699GMN5_TANCI</name>
<keyword evidence="7" id="KW-0732">Signal</keyword>
<evidence type="ECO:0000256" key="4">
    <source>
        <dbReference type="RuleBase" id="RU361169"/>
    </source>
</evidence>
<dbReference type="InterPro" id="IPR051801">
    <property type="entry name" value="GH28_Enzymes"/>
</dbReference>
<feature type="chain" id="PRO_5025441066" evidence="7">
    <location>
        <begin position="24"/>
        <end position="1675"/>
    </location>
</feature>
<dbReference type="InterPro" id="IPR000743">
    <property type="entry name" value="Glyco_hydro_28"/>
</dbReference>
<dbReference type="EMBL" id="BKCJ010014516">
    <property type="protein sequence ID" value="GEV09385.1"/>
    <property type="molecule type" value="Genomic_DNA"/>
</dbReference>
<dbReference type="Pfam" id="PF00295">
    <property type="entry name" value="Glyco_hydro_28"/>
    <property type="match status" value="1"/>
</dbReference>
<accession>A0A699GMN5</accession>
<feature type="region of interest" description="Disordered" evidence="6">
    <location>
        <begin position="1631"/>
        <end position="1658"/>
    </location>
</feature>
<dbReference type="InterPro" id="IPR012334">
    <property type="entry name" value="Pectin_lyas_fold"/>
</dbReference>
<evidence type="ECO:0000256" key="7">
    <source>
        <dbReference type="SAM" id="SignalP"/>
    </source>
</evidence>
<reference evidence="8" key="1">
    <citation type="journal article" date="2019" name="Sci. Rep.">
        <title>Draft genome of Tanacetum cinerariifolium, the natural source of mosquito coil.</title>
        <authorList>
            <person name="Yamashiro T."/>
            <person name="Shiraishi A."/>
            <person name="Satake H."/>
            <person name="Nakayama K."/>
        </authorList>
    </citation>
    <scope>NUCLEOTIDE SEQUENCE</scope>
</reference>
<comment type="caution">
    <text evidence="8">The sequence shown here is derived from an EMBL/GenBank/DDBJ whole genome shotgun (WGS) entry which is preliminary data.</text>
</comment>
<evidence type="ECO:0000256" key="2">
    <source>
        <dbReference type="ARBA" id="ARBA00022801"/>
    </source>
</evidence>
<evidence type="ECO:0000256" key="1">
    <source>
        <dbReference type="ARBA" id="ARBA00008834"/>
    </source>
</evidence>
<evidence type="ECO:0000256" key="3">
    <source>
        <dbReference type="ARBA" id="ARBA00023295"/>
    </source>
</evidence>
<comment type="similarity">
    <text evidence="1 4">Belongs to the glycosyl hydrolase 28 family.</text>
</comment>
<gene>
    <name evidence="8" type="ORF">Tci_081362</name>
</gene>
<feature type="compositionally biased region" description="Polar residues" evidence="6">
    <location>
        <begin position="1504"/>
        <end position="1515"/>
    </location>
</feature>
<evidence type="ECO:0000256" key="6">
    <source>
        <dbReference type="SAM" id="MobiDB-lite"/>
    </source>
</evidence>
<feature type="compositionally biased region" description="Polar residues" evidence="6">
    <location>
        <begin position="1644"/>
        <end position="1658"/>
    </location>
</feature>
<keyword evidence="3 4" id="KW-0326">Glycosidase</keyword>
<protein>
    <submittedName>
        <fullName evidence="8">Polygalacturonase ADPG2</fullName>
    </submittedName>
</protein>
<dbReference type="Gene3D" id="2.160.20.10">
    <property type="entry name" value="Single-stranded right-handed beta-helix, Pectin lyase-like"/>
    <property type="match status" value="1"/>
</dbReference>
<keyword evidence="5" id="KW-0175">Coiled coil</keyword>
<dbReference type="GO" id="GO:0005975">
    <property type="term" value="P:carbohydrate metabolic process"/>
    <property type="evidence" value="ECO:0007669"/>
    <property type="project" value="InterPro"/>
</dbReference>
<evidence type="ECO:0000313" key="8">
    <source>
        <dbReference type="EMBL" id="GEV09385.1"/>
    </source>
</evidence>
<sequence length="1675" mass="189275">MTLSINPLLTLIFILSTTTLIQSHPSILLPHSPPVTISVSSYGAIGDGVQYDTVPIQSAIDACSSAGGGRVIFPSGKKYLTKTLFLKSGVVLEVQKNSTVLGGAQLEDYPTEQERWYVIVAENAEDVGITGGGVIDGQGLRFVTRFDERKNVMVSWNETGACLGDECRPRLVGFVRCRNVRVWDVLLSEPAYWCLHLVQCDNTYIHDMSIYGDFNTPNNDGIDIDDSNNTVITRCNINTGDDAICPKTYDGPLYNLTATDSWIRTKSSGIKLGSASWFEFKGLVFDNITIVDSHRGLGLQIRDGGNVSNITFSNINITTRYYDPSWWGRAEPIYVTTCPRDNTSKTSTISDILFVNITATSENGVFLSGSKSGGLSNLKFSNVDLNYKRWTSYDDGLVDYRPGCQGLVERNSAGMMMEHIKVQTAVKRPRRHNHGQRYHVVYSLVQGDGELRHMRHEKKVLVGVNAARQKNSSQAASTSIARKVNTARPIVNEIKPRHNVYKSHSPIRRPFNRTTAPKVIFAQHKVNTARDKSVSAVGGKWETVVNASTGCNWRYKRHYWNRVSKYNSGSRSRECVDIKDPLDRLKHMTGNKAYLVDFNGGPVAFGVLIVVNTAKYMLILMCWLITTPQMVINSPCLTDKKELAIPRQTATRKELSNPLMAGSLPKTTLPTKLLKVNAARLKLTTASVYAAEEIFDTPSLTKKVFANMKRVGTGFSREVTLLFDNMLVQAPEEVAEQTLPSPSNDPLPSGEDSLKLKELMDLCTNLSNKILEFESEVIDIKSTYQKRIEKLKGRVEMLEEENRVLKELKSVHSTDYDDEPVMEKEKSSKQERKIADIDDDDVKMNLEKAQVEAYNLDLEHQEKVLSLMDVNEEEPFDVEEVLEVVKAVKLVTEVVTIAGETKVQAKDKGKAILIKEPKPLKRQEQIELDEEVTRQLEAELNADINWNVVIKQVKRNERLNDVVMKYQTLNRKPLTQAQARRNMIVYLKNMAGFKMDYFKGMTYDEIRPIFKKSKARKDVEVESSKREGKSLEQEISKKQKMEEETEELRSICRLLLMMMMMCIQMLLPWPQRDRFENTKPKNYSNDYLLNTLKIMFEKPNVEASVWKDQKGIYCLANVKSWKLIESCGVHCITFFTTQIFLLVERMYPLIHFTLKQMLNNVRLQVEDKSEMSLELLRLVRRQLNEGGGLLGIIDFHKLLLLVQLSAASSTLVLLMKSQVRVLHVPSRYQYVDIFTKSLPSALFEEFRTILSVRANSVLESKYGYDPLRQSAKDLCQVRVLHVLSHYQYVDIFTKGLPSALFEEFCTILSVRSPPAQTTRSIVDLDLSRLTITLNSAAAEFCGVGNVIAETCLSSSVPSRYQYMDIFTKGLPSASFEEFRTILSVQSPLAQTTRSNPEDCSDLTTEMNMTLTLFVKAFKLNTIPTNNNQRSSLIPRNSQIAQPVQNDGNEVGKNAVQNLAPAEGNGNGINGIQSTQKEFEFMAAADAYEETESVKVNCTSKDTLQQASTSGTQSDNAPVYDSDGSTKIPKDKNCYDHDIFNMFTHEMQYTDLQTELDCTKEKLENYIIKKEKEYDVLWNNWTNPSKTNRVDNGVPNKPVKTSVKIKPITVSQPNVSYKKQANYDLNNFSSTRVNNTAKTRRPHLRSNSNTDKVPSKSKSSYLWNNVEKIEANHRNS</sequence>
<keyword evidence="2 4" id="KW-0378">Hydrolase</keyword>
<feature type="signal peptide" evidence="7">
    <location>
        <begin position="1"/>
        <end position="23"/>
    </location>
</feature>
<dbReference type="SUPFAM" id="SSF51126">
    <property type="entry name" value="Pectin lyase-like"/>
    <property type="match status" value="1"/>
</dbReference>
<feature type="coiled-coil region" evidence="5">
    <location>
        <begin position="756"/>
        <end position="808"/>
    </location>
</feature>
<evidence type="ECO:0000256" key="5">
    <source>
        <dbReference type="SAM" id="Coils"/>
    </source>
</evidence>
<dbReference type="GO" id="GO:0004650">
    <property type="term" value="F:polygalacturonase activity"/>
    <property type="evidence" value="ECO:0007669"/>
    <property type="project" value="InterPro"/>
</dbReference>
<proteinExistence type="inferred from homology"/>
<dbReference type="PANTHER" id="PTHR31339:SF0">
    <property type="entry name" value="PECTIN LYASE-LIKE SUPERFAMILY PROTEIN"/>
    <property type="match status" value="1"/>
</dbReference>
<organism evidence="8">
    <name type="scientific">Tanacetum cinerariifolium</name>
    <name type="common">Dalmatian daisy</name>
    <name type="synonym">Chrysanthemum cinerariifolium</name>
    <dbReference type="NCBI Taxonomy" id="118510"/>
    <lineage>
        <taxon>Eukaryota</taxon>
        <taxon>Viridiplantae</taxon>
        <taxon>Streptophyta</taxon>
        <taxon>Embryophyta</taxon>
        <taxon>Tracheophyta</taxon>
        <taxon>Spermatophyta</taxon>
        <taxon>Magnoliopsida</taxon>
        <taxon>eudicotyledons</taxon>
        <taxon>Gunneridae</taxon>
        <taxon>Pentapetalae</taxon>
        <taxon>asterids</taxon>
        <taxon>campanulids</taxon>
        <taxon>Asterales</taxon>
        <taxon>Asteraceae</taxon>
        <taxon>Asteroideae</taxon>
        <taxon>Anthemideae</taxon>
        <taxon>Anthemidinae</taxon>
        <taxon>Tanacetum</taxon>
    </lineage>
</organism>